<evidence type="ECO:0000259" key="1">
    <source>
        <dbReference type="PROSITE" id="PS50043"/>
    </source>
</evidence>
<dbReference type="InterPro" id="IPR011006">
    <property type="entry name" value="CheY-like_superfamily"/>
</dbReference>
<dbReference type="PANTHER" id="PTHR45566">
    <property type="entry name" value="HTH-TYPE TRANSCRIPTIONAL REGULATOR YHJB-RELATED"/>
    <property type="match status" value="1"/>
</dbReference>
<sequence length="212" mass="22688">MSIFVVSKNHLLRDMIATILESRSQQVKTVCESASAIGSTRDGDIVILHDPASVIAARTDIDMLRQATANLKIILVPKSEQLEGYFADFNNFVAAIIPEGSSSEAFLSAVTMVSEGFTISASISRDAIHKVKPSELLETGLAEGHQDSNIVASLSEREKRVLKLIAVGASNKAIALDLGIAEATVKSHLRSSFLKIGCKNRALAAVWASINL</sequence>
<dbReference type="InterPro" id="IPR051015">
    <property type="entry name" value="EvgA-like"/>
</dbReference>
<reference evidence="2" key="1">
    <citation type="journal article" date="2014" name="Int. J. Syst. Evol. Microbiol.">
        <title>Complete genome sequence of Corynebacterium casei LMG S-19264T (=DSM 44701T), isolated from a smear-ripened cheese.</title>
        <authorList>
            <consortium name="US DOE Joint Genome Institute (JGI-PGF)"/>
            <person name="Walter F."/>
            <person name="Albersmeier A."/>
            <person name="Kalinowski J."/>
            <person name="Ruckert C."/>
        </authorList>
    </citation>
    <scope>NUCLEOTIDE SEQUENCE</scope>
    <source>
        <strain evidence="2">CGMCC 1.15880</strain>
    </source>
</reference>
<dbReference type="PRINTS" id="PR00038">
    <property type="entry name" value="HTHLUXR"/>
</dbReference>
<gene>
    <name evidence="2" type="ORF">GCM10011498_10340</name>
</gene>
<feature type="domain" description="HTH luxR-type" evidence="1">
    <location>
        <begin position="147"/>
        <end position="212"/>
    </location>
</feature>
<dbReference type="PROSITE" id="PS50043">
    <property type="entry name" value="HTH_LUXR_2"/>
    <property type="match status" value="1"/>
</dbReference>
<dbReference type="Proteomes" id="UP000628017">
    <property type="component" value="Unassembled WGS sequence"/>
</dbReference>
<dbReference type="Pfam" id="PF00196">
    <property type="entry name" value="GerE"/>
    <property type="match status" value="1"/>
</dbReference>
<dbReference type="AlphaFoldDB" id="A0A916QU50"/>
<dbReference type="SUPFAM" id="SSF52172">
    <property type="entry name" value="CheY-like"/>
    <property type="match status" value="1"/>
</dbReference>
<dbReference type="GO" id="GO:0003677">
    <property type="term" value="F:DNA binding"/>
    <property type="evidence" value="ECO:0007669"/>
    <property type="project" value="InterPro"/>
</dbReference>
<dbReference type="PROSITE" id="PS00622">
    <property type="entry name" value="HTH_LUXR_1"/>
    <property type="match status" value="1"/>
</dbReference>
<dbReference type="GO" id="GO:0006355">
    <property type="term" value="P:regulation of DNA-templated transcription"/>
    <property type="evidence" value="ECO:0007669"/>
    <property type="project" value="InterPro"/>
</dbReference>
<name>A0A916QU50_9RHOB</name>
<dbReference type="CDD" id="cd06170">
    <property type="entry name" value="LuxR_C_like"/>
    <property type="match status" value="1"/>
</dbReference>
<dbReference type="RefSeq" id="WP_188671669.1">
    <property type="nucleotide sequence ID" value="NZ_BMKA01000002.1"/>
</dbReference>
<dbReference type="InterPro" id="IPR016032">
    <property type="entry name" value="Sig_transdc_resp-reg_C-effctor"/>
</dbReference>
<comment type="caution">
    <text evidence="2">The sequence shown here is derived from an EMBL/GenBank/DDBJ whole genome shotgun (WGS) entry which is preliminary data.</text>
</comment>
<reference evidence="2" key="2">
    <citation type="submission" date="2020-09" db="EMBL/GenBank/DDBJ databases">
        <authorList>
            <person name="Sun Q."/>
            <person name="Zhou Y."/>
        </authorList>
    </citation>
    <scope>NUCLEOTIDE SEQUENCE</scope>
    <source>
        <strain evidence="2">CGMCC 1.15880</strain>
    </source>
</reference>
<dbReference type="PANTHER" id="PTHR45566:SF1">
    <property type="entry name" value="HTH-TYPE TRANSCRIPTIONAL REGULATOR YHJB-RELATED"/>
    <property type="match status" value="1"/>
</dbReference>
<protein>
    <recommendedName>
        <fullName evidence="1">HTH luxR-type domain-containing protein</fullName>
    </recommendedName>
</protein>
<dbReference type="EMBL" id="BMKA01000002">
    <property type="protein sequence ID" value="GGA12376.1"/>
    <property type="molecule type" value="Genomic_DNA"/>
</dbReference>
<organism evidence="2 3">
    <name type="scientific">Neptunicoccus cionae</name>
    <dbReference type="NCBI Taxonomy" id="2035344"/>
    <lineage>
        <taxon>Bacteria</taxon>
        <taxon>Pseudomonadati</taxon>
        <taxon>Pseudomonadota</taxon>
        <taxon>Alphaproteobacteria</taxon>
        <taxon>Rhodobacterales</taxon>
        <taxon>Paracoccaceae</taxon>
        <taxon>Neptunicoccus</taxon>
    </lineage>
</organism>
<accession>A0A916QU50</accession>
<evidence type="ECO:0000313" key="2">
    <source>
        <dbReference type="EMBL" id="GGA12376.1"/>
    </source>
</evidence>
<dbReference type="Gene3D" id="3.40.50.2300">
    <property type="match status" value="1"/>
</dbReference>
<dbReference type="SUPFAM" id="SSF46894">
    <property type="entry name" value="C-terminal effector domain of the bipartite response regulators"/>
    <property type="match status" value="1"/>
</dbReference>
<proteinExistence type="predicted"/>
<dbReference type="SMART" id="SM00421">
    <property type="entry name" value="HTH_LUXR"/>
    <property type="match status" value="1"/>
</dbReference>
<evidence type="ECO:0000313" key="3">
    <source>
        <dbReference type="Proteomes" id="UP000628017"/>
    </source>
</evidence>
<keyword evidence="3" id="KW-1185">Reference proteome</keyword>
<dbReference type="InterPro" id="IPR000792">
    <property type="entry name" value="Tscrpt_reg_LuxR_C"/>
</dbReference>